<keyword evidence="1" id="KW-0812">Transmembrane</keyword>
<keyword evidence="1" id="KW-0472">Membrane</keyword>
<evidence type="ECO:0000256" key="1">
    <source>
        <dbReference type="SAM" id="Phobius"/>
    </source>
</evidence>
<accession>A0AAP4B9G8</accession>
<feature type="transmembrane region" description="Helical" evidence="1">
    <location>
        <begin position="20"/>
        <end position="38"/>
    </location>
</feature>
<keyword evidence="2" id="KW-0131">Cell cycle</keyword>
<comment type="caution">
    <text evidence="2">The sequence shown here is derived from an EMBL/GenBank/DDBJ whole genome shotgun (WGS) entry which is preliminary data.</text>
</comment>
<evidence type="ECO:0000313" key="2">
    <source>
        <dbReference type="EMBL" id="MDI9241327.1"/>
    </source>
</evidence>
<gene>
    <name evidence="2" type="ORF">QJ036_02385</name>
</gene>
<sequence length="251" mass="28978">MGERREEKHQKRRGRGRKWLVMFGTFAALFLGVLLFAYSTRLTDVTVTGTGRYTEEELISMIFKEDRDWNTFYALYKNKFKEHEDIPFIEKYQVKVTGLHSAKVTVYEKSLAGCIEYMGSYLYFDREGIIVESSRELTPMVPLVTGLRFQNVVMYEKLTVEDDSIFSEILNLSQLLAGYEIQTEEVHFDSHKNIFLKVGSLTVVLGDSTYMAEKLSEFHDMLPQIEALSGTVYLDGYSPDAQNPSYPFIQN</sequence>
<keyword evidence="3" id="KW-1185">Reference proteome</keyword>
<dbReference type="GO" id="GO:0051301">
    <property type="term" value="P:cell division"/>
    <property type="evidence" value="ECO:0007669"/>
    <property type="project" value="UniProtKB-KW"/>
</dbReference>
<proteinExistence type="predicted"/>
<name>A0AAP4B9G8_9FIRM</name>
<keyword evidence="2" id="KW-0132">Cell division</keyword>
<evidence type="ECO:0000313" key="3">
    <source>
        <dbReference type="Proteomes" id="UP001300383"/>
    </source>
</evidence>
<reference evidence="2 3" key="1">
    <citation type="submission" date="2023-05" db="EMBL/GenBank/DDBJ databases">
        <title>[ruminococcus] sp. nov., isolated from a pig farm feces dump.</title>
        <authorList>
            <person name="Chang Y.-H."/>
        </authorList>
    </citation>
    <scope>NUCLEOTIDE SEQUENCE [LARGE SCALE GENOMIC DNA]</scope>
    <source>
        <strain evidence="2 3">YH-rum2234</strain>
    </source>
</reference>
<organism evidence="2 3">
    <name type="scientific">Fusibacillus kribbianus</name>
    <dbReference type="NCBI Taxonomy" id="3044208"/>
    <lineage>
        <taxon>Bacteria</taxon>
        <taxon>Bacillati</taxon>
        <taxon>Bacillota</taxon>
        <taxon>Clostridia</taxon>
        <taxon>Lachnospirales</taxon>
        <taxon>Lachnospiraceae</taxon>
        <taxon>Fusibacillus</taxon>
    </lineage>
</organism>
<protein>
    <submittedName>
        <fullName evidence="2">Cell division protein FtsQ</fullName>
    </submittedName>
</protein>
<dbReference type="RefSeq" id="WP_283229836.1">
    <property type="nucleotide sequence ID" value="NZ_JASGBQ010000002.1"/>
</dbReference>
<keyword evidence="1" id="KW-1133">Transmembrane helix</keyword>
<dbReference type="AlphaFoldDB" id="A0AAP4B9G8"/>
<dbReference type="Proteomes" id="UP001300383">
    <property type="component" value="Unassembled WGS sequence"/>
</dbReference>
<dbReference type="EMBL" id="JASGBQ010000002">
    <property type="protein sequence ID" value="MDI9241327.1"/>
    <property type="molecule type" value="Genomic_DNA"/>
</dbReference>